<proteinExistence type="predicted"/>
<dbReference type="Proteomes" id="UP001054837">
    <property type="component" value="Unassembled WGS sequence"/>
</dbReference>
<evidence type="ECO:0000313" key="3">
    <source>
        <dbReference type="Proteomes" id="UP001054837"/>
    </source>
</evidence>
<dbReference type="EMBL" id="BPLQ01005847">
    <property type="protein sequence ID" value="GIY17878.1"/>
    <property type="molecule type" value="Genomic_DNA"/>
</dbReference>
<keyword evidence="3" id="KW-1185">Reference proteome</keyword>
<organism evidence="2 3">
    <name type="scientific">Caerostris darwini</name>
    <dbReference type="NCBI Taxonomy" id="1538125"/>
    <lineage>
        <taxon>Eukaryota</taxon>
        <taxon>Metazoa</taxon>
        <taxon>Ecdysozoa</taxon>
        <taxon>Arthropoda</taxon>
        <taxon>Chelicerata</taxon>
        <taxon>Arachnida</taxon>
        <taxon>Araneae</taxon>
        <taxon>Araneomorphae</taxon>
        <taxon>Entelegynae</taxon>
        <taxon>Araneoidea</taxon>
        <taxon>Araneidae</taxon>
        <taxon>Caerostris</taxon>
    </lineage>
</organism>
<feature type="region of interest" description="Disordered" evidence="1">
    <location>
        <begin position="60"/>
        <end position="85"/>
    </location>
</feature>
<reference evidence="2 3" key="1">
    <citation type="submission" date="2021-06" db="EMBL/GenBank/DDBJ databases">
        <title>Caerostris darwini draft genome.</title>
        <authorList>
            <person name="Kono N."/>
            <person name="Arakawa K."/>
        </authorList>
    </citation>
    <scope>NUCLEOTIDE SEQUENCE [LARGE SCALE GENOMIC DNA]</scope>
</reference>
<gene>
    <name evidence="2" type="ORF">CDAR_460241</name>
</gene>
<evidence type="ECO:0000256" key="1">
    <source>
        <dbReference type="SAM" id="MobiDB-lite"/>
    </source>
</evidence>
<comment type="caution">
    <text evidence="2">The sequence shown here is derived from an EMBL/GenBank/DDBJ whole genome shotgun (WGS) entry which is preliminary data.</text>
</comment>
<sequence length="99" mass="11349">MIAAQMKRAHHRLLHSSPPANMGALPQRDRLRRTPREPLPHEECCKLKEDDKHQPISVQQWSAWGKGPNQVSSRLSGPTGGRDRRDVPWRVVFVGPFRL</sequence>
<feature type="compositionally biased region" description="Basic and acidic residues" evidence="1">
    <location>
        <begin position="27"/>
        <end position="42"/>
    </location>
</feature>
<protein>
    <submittedName>
        <fullName evidence="2">Uncharacterized protein</fullName>
    </submittedName>
</protein>
<feature type="region of interest" description="Disordered" evidence="1">
    <location>
        <begin position="1"/>
        <end position="42"/>
    </location>
</feature>
<name>A0AAV4R7F4_9ARAC</name>
<accession>A0AAV4R7F4</accession>
<dbReference type="AlphaFoldDB" id="A0AAV4R7F4"/>
<evidence type="ECO:0000313" key="2">
    <source>
        <dbReference type="EMBL" id="GIY17878.1"/>
    </source>
</evidence>